<protein>
    <recommendedName>
        <fullName evidence="4">Integral membrane protein</fullName>
    </recommendedName>
</protein>
<name>A0A3D9V211_THECX</name>
<dbReference type="OrthoDB" id="4559777at2"/>
<dbReference type="Proteomes" id="UP000256485">
    <property type="component" value="Unassembled WGS sequence"/>
</dbReference>
<dbReference type="RefSeq" id="WP_115849547.1">
    <property type="nucleotide sequence ID" value="NZ_QTUC01000001.1"/>
</dbReference>
<keyword evidence="1" id="KW-0812">Transmembrane</keyword>
<evidence type="ECO:0000313" key="3">
    <source>
        <dbReference type="Proteomes" id="UP000256485"/>
    </source>
</evidence>
<sequence length="154" mass="15719">MATAALVTWLVTAVFGAAMLTLWARAGGLRAAGVGAGGTATTTVPGRREAPREARGTAFPPALVFGHFLLAVAGLVLWIVFLATGVGPLTWVSFALLLLVVGGGAVLFGRWVGEHPGDQAESRLPKPVVYLHGVFAVVTLLLVLLAALGIGGRA</sequence>
<feature type="transmembrane region" description="Helical" evidence="1">
    <location>
        <begin position="129"/>
        <end position="150"/>
    </location>
</feature>
<accession>A0A3D9V211</accession>
<dbReference type="EMBL" id="QTUC01000001">
    <property type="protein sequence ID" value="REF35822.1"/>
    <property type="molecule type" value="Genomic_DNA"/>
</dbReference>
<evidence type="ECO:0000256" key="1">
    <source>
        <dbReference type="SAM" id="Phobius"/>
    </source>
</evidence>
<feature type="transmembrane region" description="Helical" evidence="1">
    <location>
        <begin position="62"/>
        <end position="82"/>
    </location>
</feature>
<evidence type="ECO:0000313" key="2">
    <source>
        <dbReference type="EMBL" id="REF35822.1"/>
    </source>
</evidence>
<comment type="caution">
    <text evidence="2">The sequence shown here is derived from an EMBL/GenBank/DDBJ whole genome shotgun (WGS) entry which is preliminary data.</text>
</comment>
<organism evidence="2 3">
    <name type="scientific">Thermasporomyces composti</name>
    <dbReference type="NCBI Taxonomy" id="696763"/>
    <lineage>
        <taxon>Bacteria</taxon>
        <taxon>Bacillati</taxon>
        <taxon>Actinomycetota</taxon>
        <taxon>Actinomycetes</taxon>
        <taxon>Propionibacteriales</taxon>
        <taxon>Nocardioidaceae</taxon>
        <taxon>Thermasporomyces</taxon>
    </lineage>
</organism>
<gene>
    <name evidence="2" type="ORF">DFJ64_1214</name>
</gene>
<evidence type="ECO:0008006" key="4">
    <source>
        <dbReference type="Google" id="ProtNLM"/>
    </source>
</evidence>
<reference evidence="2 3" key="1">
    <citation type="submission" date="2018-08" db="EMBL/GenBank/DDBJ databases">
        <title>Sequencing the genomes of 1000 actinobacteria strains.</title>
        <authorList>
            <person name="Klenk H.-P."/>
        </authorList>
    </citation>
    <scope>NUCLEOTIDE SEQUENCE [LARGE SCALE GENOMIC DNA]</scope>
    <source>
        <strain evidence="2 3">DSM 22891</strain>
    </source>
</reference>
<proteinExistence type="predicted"/>
<keyword evidence="1" id="KW-1133">Transmembrane helix</keyword>
<feature type="transmembrane region" description="Helical" evidence="1">
    <location>
        <begin position="89"/>
        <end position="109"/>
    </location>
</feature>
<keyword evidence="3" id="KW-1185">Reference proteome</keyword>
<keyword evidence="1" id="KW-0472">Membrane</keyword>
<dbReference type="AlphaFoldDB" id="A0A3D9V211"/>